<dbReference type="Gene3D" id="3.40.250.10">
    <property type="entry name" value="Rhodanese-like domain"/>
    <property type="match status" value="3"/>
</dbReference>
<feature type="domain" description="Rhodanese" evidence="1">
    <location>
        <begin position="72"/>
        <end position="189"/>
    </location>
</feature>
<dbReference type="InterPro" id="IPR001763">
    <property type="entry name" value="Rhodanese-like_dom"/>
</dbReference>
<dbReference type="SMART" id="SM00450">
    <property type="entry name" value="RHOD"/>
    <property type="match status" value="3"/>
</dbReference>
<reference evidence="2" key="1">
    <citation type="submission" date="2021-01" db="EMBL/GenBank/DDBJ databases">
        <authorList>
            <person name="Corre E."/>
            <person name="Pelletier E."/>
            <person name="Niang G."/>
            <person name="Scheremetjew M."/>
            <person name="Finn R."/>
            <person name="Kale V."/>
            <person name="Holt S."/>
            <person name="Cochrane G."/>
            <person name="Meng A."/>
            <person name="Brown T."/>
            <person name="Cohen L."/>
        </authorList>
    </citation>
    <scope>NUCLEOTIDE SEQUENCE</scope>
    <source>
        <strain evidence="2">NIES-381</strain>
    </source>
</reference>
<feature type="domain" description="Rhodanese" evidence="1">
    <location>
        <begin position="539"/>
        <end position="654"/>
    </location>
</feature>
<dbReference type="PROSITE" id="PS50206">
    <property type="entry name" value="RHODANESE_3"/>
    <property type="match status" value="3"/>
</dbReference>
<organism evidence="2">
    <name type="scientific">Eutreptiella gymnastica</name>
    <dbReference type="NCBI Taxonomy" id="73025"/>
    <lineage>
        <taxon>Eukaryota</taxon>
        <taxon>Discoba</taxon>
        <taxon>Euglenozoa</taxon>
        <taxon>Euglenida</taxon>
        <taxon>Spirocuta</taxon>
        <taxon>Euglenophyceae</taxon>
        <taxon>Eutreptiales</taxon>
        <taxon>Eutreptiaceae</taxon>
        <taxon>Eutreptiella</taxon>
    </lineage>
</organism>
<accession>A0A7S1IPJ9</accession>
<dbReference type="PANTHER" id="PTHR44542:SF14">
    <property type="entry name" value="PROTEIN HIGH ARSENIC CONTENT 1, MITOCHONDRIAL-RELATED"/>
    <property type="match status" value="1"/>
</dbReference>
<evidence type="ECO:0000259" key="1">
    <source>
        <dbReference type="PROSITE" id="PS50206"/>
    </source>
</evidence>
<dbReference type="CDD" id="cd00158">
    <property type="entry name" value="RHOD"/>
    <property type="match status" value="2"/>
</dbReference>
<gene>
    <name evidence="2" type="ORF">EGYM00392_LOCUS30273</name>
</gene>
<evidence type="ECO:0000313" key="2">
    <source>
        <dbReference type="EMBL" id="CAD9019159.1"/>
    </source>
</evidence>
<dbReference type="PANTHER" id="PTHR44542">
    <property type="entry name" value="THIOSULFATE SULFURTRANSFERASE 18"/>
    <property type="match status" value="1"/>
</dbReference>
<dbReference type="InterPro" id="IPR044684">
    <property type="entry name" value="STR17/STR18/HARC1-like"/>
</dbReference>
<dbReference type="EMBL" id="HBGA01081216">
    <property type="protein sequence ID" value="CAD9019159.1"/>
    <property type="molecule type" value="Transcribed_RNA"/>
</dbReference>
<dbReference type="SUPFAM" id="SSF52821">
    <property type="entry name" value="Rhodanese/Cell cycle control phosphatase"/>
    <property type="match status" value="3"/>
</dbReference>
<proteinExistence type="predicted"/>
<feature type="domain" description="Rhodanese" evidence="1">
    <location>
        <begin position="310"/>
        <end position="427"/>
    </location>
</feature>
<sequence>MNDPTEWLDWEEANSSIAMFSMSSSIMDGERGEYADMIFPWYEDENFRAQILDGRFPDQGVATPDEARTLWAHDGYDILDVRTEYEREDRGHIRIEKKAVHIPLIHGEYRYNPELNKKALTQRVNPKFLDQFKARFPDPDKAKIIVMCSDGRNRSLQVLQMLDELGIYHLVGMKGGYNNWDRTFDPKGRRRDVGMATEVYDHVDSEGNTIAGCGVHASGAGFEMMDSLKYDLPSMNDAIEWQDWEEACASATSSVAMFSMSSSIMDGERGEYSEMVFPWHDDVNYRAQTLDGRYPDEGVASPDQARILWEFDGYDIVDIRAEGERDQKGSIKIGKGCVHIPLINGQFRYDSALGRKAIQQKANLNFLEQIKAKYPDPNAAKLIIMCSDGRDRALQVLQMLDELGIYHLVGMKGGFNLWDRTFDVKGRRRDVGIATEAYDHVDSEGNTIAGCGIHASGAGFEIMDSPSMDQGSLYDDTEWLDWEEAKSGQRVDQIAMFMTTSMPVMTHKRYEDPGFQARTKLEFPEKCIANAEEARVLWDLEKYTIVDVRADWEREDSGQITNDTVVHIPLIYSEKLYDPELDQKVITQEANAQWMKEIQARFPDPDTKLLIMDSDGRDRALQALQVLHEANYEAVVSMRGGYNAWNEAFDNKLQRRYPEIETIQEIEQMAPQENIIWLDWSISLDPCPLTVNE</sequence>
<protein>
    <recommendedName>
        <fullName evidence="1">Rhodanese domain-containing protein</fullName>
    </recommendedName>
</protein>
<dbReference type="Pfam" id="PF00581">
    <property type="entry name" value="Rhodanese"/>
    <property type="match status" value="3"/>
</dbReference>
<dbReference type="AlphaFoldDB" id="A0A7S1IPJ9"/>
<name>A0A7S1IPJ9_9EUGL</name>
<dbReference type="InterPro" id="IPR036873">
    <property type="entry name" value="Rhodanese-like_dom_sf"/>
</dbReference>
<dbReference type="GO" id="GO:0003824">
    <property type="term" value="F:catalytic activity"/>
    <property type="evidence" value="ECO:0007669"/>
    <property type="project" value="InterPro"/>
</dbReference>